<feature type="active site" description="Charge relay system" evidence="2">
    <location>
        <position position="298"/>
    </location>
</feature>
<dbReference type="AlphaFoldDB" id="A0A3D8YBF3"/>
<evidence type="ECO:0000313" key="5">
    <source>
        <dbReference type="Proteomes" id="UP000256373"/>
    </source>
</evidence>
<dbReference type="GO" id="GO:0047372">
    <property type="term" value="F:monoacylglycerol lipase activity"/>
    <property type="evidence" value="ECO:0007669"/>
    <property type="project" value="TreeGrafter"/>
</dbReference>
<dbReference type="InterPro" id="IPR012020">
    <property type="entry name" value="ABHD4"/>
</dbReference>
<name>A0A3D8YBF3_9BACT</name>
<evidence type="ECO:0000259" key="3">
    <source>
        <dbReference type="Pfam" id="PF00561"/>
    </source>
</evidence>
<comment type="caution">
    <text evidence="4">The sequence shown here is derived from an EMBL/GenBank/DDBJ whole genome shotgun (WGS) entry which is preliminary data.</text>
</comment>
<dbReference type="RefSeq" id="WP_115831286.1">
    <property type="nucleotide sequence ID" value="NZ_QNUL01000008.1"/>
</dbReference>
<dbReference type="PANTHER" id="PTHR10794">
    <property type="entry name" value="ABHYDROLASE DOMAIN-CONTAINING PROTEIN"/>
    <property type="match status" value="1"/>
</dbReference>
<dbReference type="InterPro" id="IPR029058">
    <property type="entry name" value="AB_hydrolase_fold"/>
</dbReference>
<sequence>MPVLKETDFISPFWLPNGHIQTIFPALFRKTTGVKYQRERIITPDQDFLDLDWSPANHNPSRKIVILSHGLEGNSTKQYIIGMVRLLNSQGYDCLAWNFRSCSGEMNKTPVFYHSGATDDLDIVVTQAISRGYKEIYFIGFSLGGNLTLKYLGEKGRQRSNLIRKAVVFSVPMDLKQCSLSIIKRENRIYMHRFLNTLRPKVNAKSRLFPDQISLAKDHLVKTLYDFDDVYTAPLHGFDNASHYYEMCSSMFFVEHIQIPTLIVNADNDPIVPGSSLPVELISSLENVHLELSSQGGHCGFRQYGLRDDIYWSEKRALDFIQKNEFL</sequence>
<dbReference type="InterPro" id="IPR050960">
    <property type="entry name" value="AB_hydrolase_4_sf"/>
</dbReference>
<organism evidence="4 5">
    <name type="scientific">Dyadobacter luteus</name>
    <dbReference type="NCBI Taxonomy" id="2259619"/>
    <lineage>
        <taxon>Bacteria</taxon>
        <taxon>Pseudomonadati</taxon>
        <taxon>Bacteroidota</taxon>
        <taxon>Cytophagia</taxon>
        <taxon>Cytophagales</taxon>
        <taxon>Spirosomataceae</taxon>
        <taxon>Dyadobacter</taxon>
    </lineage>
</organism>
<dbReference type="Proteomes" id="UP000256373">
    <property type="component" value="Unassembled WGS sequence"/>
</dbReference>
<dbReference type="InterPro" id="IPR000073">
    <property type="entry name" value="AB_hydrolase_1"/>
</dbReference>
<protein>
    <submittedName>
        <fullName evidence="4">Alpha/beta hydrolase</fullName>
    </submittedName>
</protein>
<comment type="similarity">
    <text evidence="1">Belongs to the AB hydrolase superfamily. AB hydrolase 4 family.</text>
</comment>
<dbReference type="PANTHER" id="PTHR10794:SF94">
    <property type="entry name" value="ESTERASE YHET-RELATED"/>
    <property type="match status" value="1"/>
</dbReference>
<feature type="domain" description="AB hydrolase-1" evidence="3">
    <location>
        <begin position="64"/>
        <end position="301"/>
    </location>
</feature>
<feature type="active site" description="Charge relay system" evidence="2">
    <location>
        <position position="142"/>
    </location>
</feature>
<dbReference type="PIRSF" id="PIRSF005211">
    <property type="entry name" value="Ab_hydro_YheT"/>
    <property type="match status" value="1"/>
</dbReference>
<keyword evidence="4" id="KW-0378">Hydrolase</keyword>
<evidence type="ECO:0000256" key="1">
    <source>
        <dbReference type="ARBA" id="ARBA00010884"/>
    </source>
</evidence>
<dbReference type="EMBL" id="QNUL01000008">
    <property type="protein sequence ID" value="REA61313.1"/>
    <property type="molecule type" value="Genomic_DNA"/>
</dbReference>
<reference evidence="4 5" key="1">
    <citation type="submission" date="2018-07" db="EMBL/GenBank/DDBJ databases">
        <title>Dyadobacter roseus sp. nov., isolated from rose rhizosphere soil.</title>
        <authorList>
            <person name="Chen L."/>
        </authorList>
    </citation>
    <scope>NUCLEOTIDE SEQUENCE [LARGE SCALE GENOMIC DNA]</scope>
    <source>
        <strain evidence="4 5">RS19</strain>
    </source>
</reference>
<gene>
    <name evidence="4" type="ORF">DSL64_12775</name>
</gene>
<dbReference type="Gene3D" id="3.40.50.1820">
    <property type="entry name" value="alpha/beta hydrolase"/>
    <property type="match status" value="1"/>
</dbReference>
<feature type="active site" description="Charge relay system" evidence="2">
    <location>
        <position position="269"/>
    </location>
</feature>
<dbReference type="Pfam" id="PF00561">
    <property type="entry name" value="Abhydrolase_1"/>
    <property type="match status" value="1"/>
</dbReference>
<keyword evidence="5" id="KW-1185">Reference proteome</keyword>
<dbReference type="OrthoDB" id="332676at2"/>
<evidence type="ECO:0000256" key="2">
    <source>
        <dbReference type="PIRSR" id="PIRSR005211-1"/>
    </source>
</evidence>
<dbReference type="SUPFAM" id="SSF53474">
    <property type="entry name" value="alpha/beta-Hydrolases"/>
    <property type="match status" value="1"/>
</dbReference>
<dbReference type="GO" id="GO:0034338">
    <property type="term" value="F:short-chain carboxylesterase activity"/>
    <property type="evidence" value="ECO:0007669"/>
    <property type="project" value="TreeGrafter"/>
</dbReference>
<accession>A0A3D8YBF3</accession>
<proteinExistence type="inferred from homology"/>
<evidence type="ECO:0000313" key="4">
    <source>
        <dbReference type="EMBL" id="REA61313.1"/>
    </source>
</evidence>